<dbReference type="CDD" id="cd02573">
    <property type="entry name" value="PseudoU_synth_EcTruB"/>
    <property type="match status" value="1"/>
</dbReference>
<proteinExistence type="inferred from homology"/>
<dbReference type="SUPFAM" id="SSF55120">
    <property type="entry name" value="Pseudouridine synthase"/>
    <property type="match status" value="1"/>
</dbReference>
<dbReference type="PANTHER" id="PTHR13767:SF2">
    <property type="entry name" value="PSEUDOURIDYLATE SYNTHASE TRUB1"/>
    <property type="match status" value="1"/>
</dbReference>
<dbReference type="Proteomes" id="UP000182347">
    <property type="component" value="Unassembled WGS sequence"/>
</dbReference>
<comment type="similarity">
    <text evidence="2 5">Belongs to the pseudouridine synthase TruB family. Type 1 subfamily.</text>
</comment>
<feature type="active site" description="Nucleophile" evidence="5">
    <location>
        <position position="38"/>
    </location>
</feature>
<accession>A0A1G9MEW7</accession>
<dbReference type="InterPro" id="IPR014780">
    <property type="entry name" value="tRNA_psdUridine_synth_TruB"/>
</dbReference>
<dbReference type="Gene3D" id="3.30.2350.10">
    <property type="entry name" value="Pseudouridine synthase"/>
    <property type="match status" value="1"/>
</dbReference>
<feature type="domain" description="tRNA pseudouridylate synthase B C-terminal" evidence="7">
    <location>
        <begin position="178"/>
        <end position="231"/>
    </location>
</feature>
<gene>
    <name evidence="5" type="primary">truB</name>
    <name evidence="8" type="ORF">SAMN05216244_0563</name>
</gene>
<keyword evidence="9" id="KW-1185">Reference proteome</keyword>
<dbReference type="EMBL" id="FNHF01000001">
    <property type="protein sequence ID" value="SDL72812.1"/>
    <property type="molecule type" value="Genomic_DNA"/>
</dbReference>
<organism evidence="8 9">
    <name type="scientific">Sediminibacillus halophilus</name>
    <dbReference type="NCBI Taxonomy" id="482461"/>
    <lineage>
        <taxon>Bacteria</taxon>
        <taxon>Bacillati</taxon>
        <taxon>Bacillota</taxon>
        <taxon>Bacilli</taxon>
        <taxon>Bacillales</taxon>
        <taxon>Bacillaceae</taxon>
        <taxon>Sediminibacillus</taxon>
    </lineage>
</organism>
<dbReference type="GO" id="GO:0031119">
    <property type="term" value="P:tRNA pseudouridine synthesis"/>
    <property type="evidence" value="ECO:0007669"/>
    <property type="project" value="UniProtKB-UniRule"/>
</dbReference>
<comment type="function">
    <text evidence="5">Responsible for synthesis of pseudouridine from uracil-55 in the psi GC loop of transfer RNAs.</text>
</comment>
<dbReference type="NCBIfam" id="TIGR00431">
    <property type="entry name" value="TruB"/>
    <property type="match status" value="1"/>
</dbReference>
<dbReference type="InterPro" id="IPR032819">
    <property type="entry name" value="TruB_C"/>
</dbReference>
<dbReference type="Pfam" id="PF16198">
    <property type="entry name" value="TruB_C_2"/>
    <property type="match status" value="1"/>
</dbReference>
<evidence type="ECO:0000256" key="3">
    <source>
        <dbReference type="ARBA" id="ARBA00022694"/>
    </source>
</evidence>
<evidence type="ECO:0000259" key="7">
    <source>
        <dbReference type="Pfam" id="PF16198"/>
    </source>
</evidence>
<dbReference type="GO" id="GO:0160148">
    <property type="term" value="F:tRNA pseudouridine(55) synthase activity"/>
    <property type="evidence" value="ECO:0007669"/>
    <property type="project" value="UniProtKB-EC"/>
</dbReference>
<dbReference type="InterPro" id="IPR020103">
    <property type="entry name" value="PsdUridine_synth_cat_dom_sf"/>
</dbReference>
<evidence type="ECO:0000313" key="8">
    <source>
        <dbReference type="EMBL" id="SDL72812.1"/>
    </source>
</evidence>
<evidence type="ECO:0000256" key="2">
    <source>
        <dbReference type="ARBA" id="ARBA00005642"/>
    </source>
</evidence>
<keyword evidence="3 5" id="KW-0819">tRNA processing</keyword>
<keyword evidence="4 5" id="KW-0413">Isomerase</keyword>
<dbReference type="InterPro" id="IPR002501">
    <property type="entry name" value="PsdUridine_synth_N"/>
</dbReference>
<evidence type="ECO:0000259" key="6">
    <source>
        <dbReference type="Pfam" id="PF01509"/>
    </source>
</evidence>
<dbReference type="OrthoDB" id="9802309at2"/>
<dbReference type="GO" id="GO:0003723">
    <property type="term" value="F:RNA binding"/>
    <property type="evidence" value="ECO:0007669"/>
    <property type="project" value="InterPro"/>
</dbReference>
<name>A0A1G9MEW7_9BACI</name>
<dbReference type="HAMAP" id="MF_01080">
    <property type="entry name" value="TruB_bact"/>
    <property type="match status" value="1"/>
</dbReference>
<dbReference type="Pfam" id="PF01509">
    <property type="entry name" value="TruB_N"/>
    <property type="match status" value="1"/>
</dbReference>
<evidence type="ECO:0000313" key="9">
    <source>
        <dbReference type="Proteomes" id="UP000182347"/>
    </source>
</evidence>
<protein>
    <recommendedName>
        <fullName evidence="5">tRNA pseudouridine synthase B</fullName>
        <ecNumber evidence="5">5.4.99.25</ecNumber>
    </recommendedName>
    <alternativeName>
        <fullName evidence="5">tRNA pseudouridine(55) synthase</fullName>
        <shortName evidence="5">Psi55 synthase</shortName>
    </alternativeName>
    <alternativeName>
        <fullName evidence="5">tRNA pseudouridylate synthase</fullName>
    </alternativeName>
    <alternativeName>
        <fullName evidence="5">tRNA-uridine isomerase</fullName>
    </alternativeName>
</protein>
<reference evidence="9" key="1">
    <citation type="submission" date="2016-10" db="EMBL/GenBank/DDBJ databases">
        <authorList>
            <person name="Varghese N."/>
            <person name="Submissions S."/>
        </authorList>
    </citation>
    <scope>NUCLEOTIDE SEQUENCE [LARGE SCALE GENOMIC DNA]</scope>
    <source>
        <strain evidence="9">CGMCC 1.6199</strain>
    </source>
</reference>
<feature type="domain" description="Pseudouridine synthase II N-terminal" evidence="6">
    <location>
        <begin position="23"/>
        <end position="177"/>
    </location>
</feature>
<evidence type="ECO:0000256" key="1">
    <source>
        <dbReference type="ARBA" id="ARBA00000385"/>
    </source>
</evidence>
<sequence>MDGILPLWKPKGWTSHDCVAKIRRLYGTKKVGHTGTLDPEVEGVLPICIGQATKLVPYLTDTKKTYIAEVTLGVSTETEDSTGVTVEQAVVREDFSVEQVQRVLDNFIGYSVQVPPMYSAVKVNGKKLYEYAREGLTVNRPERTIHIERIQLLSDIRREGKRVRFCFLVECGKGTYVRTLCVDIGDRLGYPAHMSGLIRTKTGSFDRNSTYTIEEIQQAKERNEHLDLLLPLSAGIAHLEKIEADGEMADRVFHGQKLKMPEGLTGTKQFRIQQGGRLLAIYKPHPLESGIAKPAKVFHYEQE</sequence>
<dbReference type="EC" id="5.4.99.25" evidence="5"/>
<comment type="catalytic activity">
    <reaction evidence="1 5">
        <text>uridine(55) in tRNA = pseudouridine(55) in tRNA</text>
        <dbReference type="Rhea" id="RHEA:42532"/>
        <dbReference type="Rhea" id="RHEA-COMP:10101"/>
        <dbReference type="Rhea" id="RHEA-COMP:10102"/>
        <dbReference type="ChEBI" id="CHEBI:65314"/>
        <dbReference type="ChEBI" id="CHEBI:65315"/>
        <dbReference type="EC" id="5.4.99.25"/>
    </reaction>
</comment>
<dbReference type="FunFam" id="3.30.2350.10:FF:000011">
    <property type="entry name" value="tRNA pseudouridine synthase B"/>
    <property type="match status" value="1"/>
</dbReference>
<dbReference type="AlphaFoldDB" id="A0A1G9MEW7"/>
<evidence type="ECO:0000256" key="4">
    <source>
        <dbReference type="ARBA" id="ARBA00023235"/>
    </source>
</evidence>
<dbReference type="STRING" id="482461.SAMN05216244_0563"/>
<evidence type="ECO:0000256" key="5">
    <source>
        <dbReference type="HAMAP-Rule" id="MF_01080"/>
    </source>
</evidence>
<dbReference type="GO" id="GO:1990481">
    <property type="term" value="P:mRNA pseudouridine synthesis"/>
    <property type="evidence" value="ECO:0007669"/>
    <property type="project" value="TreeGrafter"/>
</dbReference>
<dbReference type="PANTHER" id="PTHR13767">
    <property type="entry name" value="TRNA-PSEUDOURIDINE SYNTHASE"/>
    <property type="match status" value="1"/>
</dbReference>
<dbReference type="RefSeq" id="WP_074597331.1">
    <property type="nucleotide sequence ID" value="NZ_FNHF01000001.1"/>
</dbReference>